<evidence type="ECO:0000313" key="2">
    <source>
        <dbReference type="Proteomes" id="UP001314170"/>
    </source>
</evidence>
<dbReference type="EMBL" id="CAWUPB010000936">
    <property type="protein sequence ID" value="CAK7333593.1"/>
    <property type="molecule type" value="Genomic_DNA"/>
</dbReference>
<organism evidence="1 2">
    <name type="scientific">Dovyalis caffra</name>
    <dbReference type="NCBI Taxonomy" id="77055"/>
    <lineage>
        <taxon>Eukaryota</taxon>
        <taxon>Viridiplantae</taxon>
        <taxon>Streptophyta</taxon>
        <taxon>Embryophyta</taxon>
        <taxon>Tracheophyta</taxon>
        <taxon>Spermatophyta</taxon>
        <taxon>Magnoliopsida</taxon>
        <taxon>eudicotyledons</taxon>
        <taxon>Gunneridae</taxon>
        <taxon>Pentapetalae</taxon>
        <taxon>rosids</taxon>
        <taxon>fabids</taxon>
        <taxon>Malpighiales</taxon>
        <taxon>Salicaceae</taxon>
        <taxon>Flacourtieae</taxon>
        <taxon>Dovyalis</taxon>
    </lineage>
</organism>
<dbReference type="AlphaFoldDB" id="A0AAV1RCP2"/>
<evidence type="ECO:0000313" key="1">
    <source>
        <dbReference type="EMBL" id="CAK7333593.1"/>
    </source>
</evidence>
<gene>
    <name evidence="1" type="ORF">DCAF_LOCUS9520</name>
</gene>
<protein>
    <submittedName>
        <fullName evidence="1">Uncharacterized protein</fullName>
    </submittedName>
</protein>
<accession>A0AAV1RCP2</accession>
<reference evidence="1 2" key="1">
    <citation type="submission" date="2024-01" db="EMBL/GenBank/DDBJ databases">
        <authorList>
            <person name="Waweru B."/>
        </authorList>
    </citation>
    <scope>NUCLEOTIDE SEQUENCE [LARGE SCALE GENOMIC DNA]</scope>
</reference>
<name>A0AAV1RCP2_9ROSI</name>
<dbReference type="Proteomes" id="UP001314170">
    <property type="component" value="Unassembled WGS sequence"/>
</dbReference>
<keyword evidence="2" id="KW-1185">Reference proteome</keyword>
<proteinExistence type="predicted"/>
<comment type="caution">
    <text evidence="1">The sequence shown here is derived from an EMBL/GenBank/DDBJ whole genome shotgun (WGS) entry which is preliminary data.</text>
</comment>
<sequence>MDQASTSYEKCTLSHSQTSDYDRAHLDNESHEVSGPILRQKSLLMVPNFVFSAMKAIAHHETWQRHSSLPSFCTQLPIS</sequence>